<dbReference type="InterPro" id="IPR002542">
    <property type="entry name" value="T20D4.11-like_dom"/>
</dbReference>
<feature type="signal peptide" evidence="1">
    <location>
        <begin position="1"/>
        <end position="19"/>
    </location>
</feature>
<organism evidence="4">
    <name type="scientific">Caenorhabditis remanei</name>
    <name type="common">Caenorhabditis vulgaris</name>
    <dbReference type="NCBI Taxonomy" id="31234"/>
    <lineage>
        <taxon>Eukaryota</taxon>
        <taxon>Metazoa</taxon>
        <taxon>Ecdysozoa</taxon>
        <taxon>Nematoda</taxon>
        <taxon>Chromadorea</taxon>
        <taxon>Rhabditida</taxon>
        <taxon>Rhabditina</taxon>
        <taxon>Rhabditomorpha</taxon>
        <taxon>Rhabditoidea</taxon>
        <taxon>Rhabditidae</taxon>
        <taxon>Peloderinae</taxon>
        <taxon>Caenorhabditis</taxon>
    </lineage>
</organism>
<evidence type="ECO:0000313" key="4">
    <source>
        <dbReference type="Proteomes" id="UP000008281"/>
    </source>
</evidence>
<dbReference type="EMBL" id="DS268433">
    <property type="protein sequence ID" value="EFO97667.1"/>
    <property type="molecule type" value="Genomic_DNA"/>
</dbReference>
<proteinExistence type="predicted"/>
<dbReference type="GeneID" id="9809019"/>
<feature type="chain" id="PRO_5003176769" description="T20D4.11-like domain-containing protein" evidence="1">
    <location>
        <begin position="20"/>
        <end position="368"/>
    </location>
</feature>
<dbReference type="PANTHER" id="PTHR31897">
    <property type="entry name" value="PROTEIN CBG17011-RELATED"/>
    <property type="match status" value="1"/>
</dbReference>
<sequence length="368" mass="42604">MRFIFQLFLSFLVPILVDSTVYSPNSPTICLAETNKGCQEQMKMKNQTLESVNDNFPPLKALMKNYTEQCQNVMKCASGLECFKGKSEKAIFQTSCDEVGIKRYGFDYNCMAPILKRVYQEEYICTKDFGYKMLNLTVAQSLFKSEKQCFLTIARNACDTTNYNFFLKNYDEIVEVYTSRPVPDNSFCASTSDKFHRLQCEKLDGGFMTKATSVPVLSVNLSNPAVQDVVEISEAMEKCMQESCWVFNEDEKNSSKVFTDTFQALPANLTNVFKLRPRLLEYKCLANMSFYDFYHEQMSCVRINEAPDCFMFTITKFCREEILTDFENLEVSMGPKNQYNSPEFAFSMFKDNKKKRRFVITMNDEKAF</sequence>
<reference evidence="3" key="1">
    <citation type="submission" date="2007-07" db="EMBL/GenBank/DDBJ databases">
        <title>PCAP assembly of the Caenorhabditis remanei genome.</title>
        <authorList>
            <consortium name="The Caenorhabditis remanei Sequencing Consortium"/>
            <person name="Wilson R.K."/>
        </authorList>
    </citation>
    <scope>NUCLEOTIDE SEQUENCE [LARGE SCALE GENOMIC DNA]</scope>
    <source>
        <strain evidence="3">PB4641</strain>
    </source>
</reference>
<dbReference type="RefSeq" id="XP_003106365.2">
    <property type="nucleotide sequence ID" value="XM_003106317.2"/>
</dbReference>
<evidence type="ECO:0000256" key="1">
    <source>
        <dbReference type="SAM" id="SignalP"/>
    </source>
</evidence>
<evidence type="ECO:0000259" key="2">
    <source>
        <dbReference type="Pfam" id="PF01579"/>
    </source>
</evidence>
<evidence type="ECO:0000313" key="3">
    <source>
        <dbReference type="EMBL" id="EFO97667.1"/>
    </source>
</evidence>
<dbReference type="AlphaFoldDB" id="E3MBP6"/>
<name>E3MBP6_CAERE</name>
<protein>
    <recommendedName>
        <fullName evidence="2">T20D4.11-like domain-containing protein</fullName>
    </recommendedName>
</protein>
<dbReference type="InParanoid" id="E3MBP6"/>
<accession>E3MBP6</accession>
<dbReference type="KEGG" id="crq:GCK72_020818"/>
<dbReference type="Pfam" id="PF01579">
    <property type="entry name" value="DUF19"/>
    <property type="match status" value="1"/>
</dbReference>
<dbReference type="eggNOG" id="ENOG502TJ41">
    <property type="taxonomic scope" value="Eukaryota"/>
</dbReference>
<dbReference type="HOGENOM" id="CLU_064156_0_0_1"/>
<keyword evidence="4" id="KW-1185">Reference proteome</keyword>
<dbReference type="Proteomes" id="UP000008281">
    <property type="component" value="Unassembled WGS sequence"/>
</dbReference>
<keyword evidence="1" id="KW-0732">Signal</keyword>
<gene>
    <name evidence="3" type="ORF">CRE_15942</name>
</gene>
<feature type="domain" description="T20D4.11-like" evidence="2">
    <location>
        <begin position="37"/>
        <end position="177"/>
    </location>
</feature>
<dbReference type="CTD" id="9809019"/>
<dbReference type="OrthoDB" id="5881792at2759"/>